<dbReference type="RefSeq" id="WP_053169427.1">
    <property type="nucleotide sequence ID" value="NZ_LGUV01000067.1"/>
</dbReference>
<name>A0A0L8N002_STRVG</name>
<feature type="region of interest" description="Disordered" evidence="1">
    <location>
        <begin position="1"/>
        <end position="20"/>
    </location>
</feature>
<protein>
    <submittedName>
        <fullName evidence="2">Uncharacterized protein</fullName>
    </submittedName>
</protein>
<feature type="region of interest" description="Disordered" evidence="1">
    <location>
        <begin position="114"/>
        <end position="180"/>
    </location>
</feature>
<dbReference type="AlphaFoldDB" id="A0A0L8N002"/>
<evidence type="ECO:0000256" key="1">
    <source>
        <dbReference type="SAM" id="MobiDB-lite"/>
    </source>
</evidence>
<comment type="caution">
    <text evidence="2">The sequence shown here is derived from an EMBL/GenBank/DDBJ whole genome shotgun (WGS) entry which is preliminary data.</text>
</comment>
<evidence type="ECO:0000313" key="3">
    <source>
        <dbReference type="Proteomes" id="UP000037084"/>
    </source>
</evidence>
<sequence length="180" mass="19276">MPHPQPQPHPTPGADGYRVRSAPHALARVTVLAHPAQHPAPAAFRDLLARLHRLDAELALTAAPLCDDLYAARDGHPADFHRDVVLPLRRALHNGRDPRPAVLARLGDLPDRLPRLAAWLPPPPAPPPPPPPRPPPRSPRPPTATPSWPPSMPPRAPPSTPNAPRSPPSAATPPSPRPPP</sequence>
<dbReference type="Proteomes" id="UP000037084">
    <property type="component" value="Unassembled WGS sequence"/>
</dbReference>
<feature type="compositionally biased region" description="Pro residues" evidence="1">
    <location>
        <begin position="1"/>
        <end position="11"/>
    </location>
</feature>
<accession>A0A0L8N002</accession>
<evidence type="ECO:0000313" key="2">
    <source>
        <dbReference type="EMBL" id="KOG56002.1"/>
    </source>
</evidence>
<dbReference type="EMBL" id="LGUV01000067">
    <property type="protein sequence ID" value="KOG56002.1"/>
    <property type="molecule type" value="Genomic_DNA"/>
</dbReference>
<reference evidence="3" key="1">
    <citation type="submission" date="2015-07" db="EMBL/GenBank/DDBJ databases">
        <authorList>
            <consortium name="Consortium for Microbial Forensics and Genomics (microFORGE)"/>
            <person name="Knight B.M."/>
            <person name="Roberts D.P."/>
            <person name="Lin D."/>
            <person name="Hari K."/>
            <person name="Fletcher J."/>
            <person name="Melcher U."/>
            <person name="Blagden T."/>
            <person name="Winegar R.A."/>
        </authorList>
    </citation>
    <scope>NUCLEOTIDE SEQUENCE [LARGE SCALE GENOMIC DNA]</scope>
    <source>
        <strain evidence="3">NRRL B-1447</strain>
    </source>
</reference>
<proteinExistence type="predicted"/>
<gene>
    <name evidence="2" type="ORF">ADK75_09010</name>
</gene>
<dbReference type="PATRIC" id="fig|1961.12.peg.2085"/>
<organism evidence="2 3">
    <name type="scientific">Streptomyces virginiae</name>
    <name type="common">Streptomyces cinnamonensis</name>
    <dbReference type="NCBI Taxonomy" id="1961"/>
    <lineage>
        <taxon>Bacteria</taxon>
        <taxon>Bacillati</taxon>
        <taxon>Actinomycetota</taxon>
        <taxon>Actinomycetes</taxon>
        <taxon>Kitasatosporales</taxon>
        <taxon>Streptomycetaceae</taxon>
        <taxon>Streptomyces</taxon>
    </lineage>
</organism>
<feature type="compositionally biased region" description="Pro residues" evidence="1">
    <location>
        <begin position="120"/>
        <end position="180"/>
    </location>
</feature>